<keyword evidence="3" id="KW-0804">Transcription</keyword>
<organism evidence="5 6">
    <name type="scientific">Caenibius tardaugens NBRC 16725</name>
    <dbReference type="NCBI Taxonomy" id="1219035"/>
    <lineage>
        <taxon>Bacteria</taxon>
        <taxon>Pseudomonadati</taxon>
        <taxon>Pseudomonadota</taxon>
        <taxon>Alphaproteobacteria</taxon>
        <taxon>Sphingomonadales</taxon>
        <taxon>Erythrobacteraceae</taxon>
        <taxon>Caenibius</taxon>
    </lineage>
</organism>
<evidence type="ECO:0000313" key="6">
    <source>
        <dbReference type="Proteomes" id="UP000016568"/>
    </source>
</evidence>
<dbReference type="Proteomes" id="UP000016568">
    <property type="component" value="Unassembled WGS sequence"/>
</dbReference>
<dbReference type="Pfam" id="PF12833">
    <property type="entry name" value="HTH_18"/>
    <property type="match status" value="1"/>
</dbReference>
<protein>
    <submittedName>
        <fullName evidence="5">Putative AraC family transcriptional regulator</fullName>
    </submittedName>
</protein>
<dbReference type="InterPro" id="IPR035418">
    <property type="entry name" value="AraC-bd_2"/>
</dbReference>
<dbReference type="RefSeq" id="WP_021691284.1">
    <property type="nucleotide sequence ID" value="NZ_BASZ01000009.1"/>
</dbReference>
<feature type="domain" description="HTH araC/xylS-type" evidence="4">
    <location>
        <begin position="224"/>
        <end position="325"/>
    </location>
</feature>
<evidence type="ECO:0000256" key="3">
    <source>
        <dbReference type="ARBA" id="ARBA00023163"/>
    </source>
</evidence>
<keyword evidence="2" id="KW-0238">DNA-binding</keyword>
<reference evidence="5 6" key="1">
    <citation type="submission" date="2013-09" db="EMBL/GenBank/DDBJ databases">
        <title>Whole genome shotgun sequence of Novosphingobium tardaugens NBRC 16725.</title>
        <authorList>
            <person name="Isaki S."/>
            <person name="Hosoyama A."/>
            <person name="Tsuchikane K."/>
            <person name="Katsumata H."/>
            <person name="Ando Y."/>
            <person name="Yamazaki S."/>
            <person name="Fujita N."/>
        </authorList>
    </citation>
    <scope>NUCLEOTIDE SEQUENCE [LARGE SCALE GENOMIC DNA]</scope>
    <source>
        <strain evidence="5 6">NBRC 16725</strain>
    </source>
</reference>
<dbReference type="PROSITE" id="PS00041">
    <property type="entry name" value="HTH_ARAC_FAMILY_1"/>
    <property type="match status" value="1"/>
</dbReference>
<evidence type="ECO:0000256" key="2">
    <source>
        <dbReference type="ARBA" id="ARBA00023125"/>
    </source>
</evidence>
<comment type="caution">
    <text evidence="5">The sequence shown here is derived from an EMBL/GenBank/DDBJ whole genome shotgun (WGS) entry which is preliminary data.</text>
</comment>
<proteinExistence type="predicted"/>
<dbReference type="SMART" id="SM00342">
    <property type="entry name" value="HTH_ARAC"/>
    <property type="match status" value="1"/>
</dbReference>
<dbReference type="GO" id="GO:0043565">
    <property type="term" value="F:sequence-specific DNA binding"/>
    <property type="evidence" value="ECO:0007669"/>
    <property type="project" value="InterPro"/>
</dbReference>
<dbReference type="EMBL" id="BASZ01000009">
    <property type="protein sequence ID" value="GAD50466.1"/>
    <property type="molecule type" value="Genomic_DNA"/>
</dbReference>
<name>U2YAM3_9SPHN</name>
<keyword evidence="6" id="KW-1185">Reference proteome</keyword>
<evidence type="ECO:0000256" key="1">
    <source>
        <dbReference type="ARBA" id="ARBA00023015"/>
    </source>
</evidence>
<evidence type="ECO:0000259" key="4">
    <source>
        <dbReference type="PROSITE" id="PS01124"/>
    </source>
</evidence>
<dbReference type="PROSITE" id="PS01124">
    <property type="entry name" value="HTH_ARAC_FAMILY_2"/>
    <property type="match status" value="1"/>
</dbReference>
<dbReference type="Gene3D" id="1.10.10.60">
    <property type="entry name" value="Homeodomain-like"/>
    <property type="match status" value="1"/>
</dbReference>
<dbReference type="InterPro" id="IPR050204">
    <property type="entry name" value="AraC_XylS_family_regulators"/>
</dbReference>
<dbReference type="PANTHER" id="PTHR46796:SF12">
    <property type="entry name" value="HTH-TYPE DNA-BINDING TRANSCRIPTIONAL ACTIVATOR EUTR"/>
    <property type="match status" value="1"/>
</dbReference>
<gene>
    <name evidence="5" type="ORF">NT2_09_00740</name>
</gene>
<dbReference type="Pfam" id="PF14525">
    <property type="entry name" value="AraC_binding_2"/>
    <property type="match status" value="1"/>
</dbReference>
<dbReference type="PANTHER" id="PTHR46796">
    <property type="entry name" value="HTH-TYPE TRANSCRIPTIONAL ACTIVATOR RHAS-RELATED"/>
    <property type="match status" value="1"/>
</dbReference>
<dbReference type="OrthoDB" id="7191628at2"/>
<dbReference type="KEGG" id="ntd:EGO55_05255"/>
<sequence>MIARESFEQLRLPLLKPSSLSSAARHLSGVHGDIYKFRPEDRLSQNLVIHGPQNPDLAICAVKTSSAFVSETITHRGVNLMMPLDSDFSFLSERKQWEKAPPSNLLISSPGRPQCIRWPEGGRLFALRISQTAFDHVLSRSGERAWLPMQFAPVMDLESTAGEAFEPLLRALAVDVADDEAHFQHGRVARAWASVIASALVRRHPNNVYRQDDNAGEEIPHFVKVALDYIERHLQDEILDRASVVAASGVPARTLHYWFKKLFCIGPMAYARQLRLHHIRTELLAGSQRCVIADVAAQWGFYDGSAFAAAYREMFGELPSTTVKRKAGGMELLD</sequence>
<dbReference type="eggNOG" id="COG2207">
    <property type="taxonomic scope" value="Bacteria"/>
</dbReference>
<dbReference type="InterPro" id="IPR018060">
    <property type="entry name" value="HTH_AraC"/>
</dbReference>
<dbReference type="InterPro" id="IPR018062">
    <property type="entry name" value="HTH_AraC-typ_CS"/>
</dbReference>
<evidence type="ECO:0000313" key="5">
    <source>
        <dbReference type="EMBL" id="GAD50466.1"/>
    </source>
</evidence>
<accession>U2YAM3</accession>
<dbReference type="AlphaFoldDB" id="U2YAM3"/>
<dbReference type="GO" id="GO:0003700">
    <property type="term" value="F:DNA-binding transcription factor activity"/>
    <property type="evidence" value="ECO:0007669"/>
    <property type="project" value="InterPro"/>
</dbReference>
<keyword evidence="1" id="KW-0805">Transcription regulation</keyword>